<keyword evidence="2" id="KW-1185">Reference proteome</keyword>
<evidence type="ECO:0000313" key="2">
    <source>
        <dbReference type="Proteomes" id="UP000219336"/>
    </source>
</evidence>
<dbReference type="AlphaFoldDB" id="A0A240EI80"/>
<organism evidence="1 2">
    <name type="scientific">Vibrio thalassae</name>
    <dbReference type="NCBI Taxonomy" id="1243014"/>
    <lineage>
        <taxon>Bacteria</taxon>
        <taxon>Pseudomonadati</taxon>
        <taxon>Pseudomonadota</taxon>
        <taxon>Gammaproteobacteria</taxon>
        <taxon>Vibrionales</taxon>
        <taxon>Vibrionaceae</taxon>
        <taxon>Vibrio</taxon>
    </lineage>
</organism>
<dbReference type="EMBL" id="OANU01000025">
    <property type="protein sequence ID" value="SNX48398.1"/>
    <property type="molecule type" value="Genomic_DNA"/>
</dbReference>
<sequence>MKPLTIAFSLLALGVGVLLLLLYSSETDTQSSTTAKVISHVVTQSLDGNRYYLIVEHLDGSSSRVPTDKTTLCPVDTDVMLNTQRSAISNTKTYRLQHCLNRQGNH</sequence>
<name>A0A240EI80_9VIBR</name>
<dbReference type="OrthoDB" id="5906577at2"/>
<proteinExistence type="predicted"/>
<dbReference type="RefSeq" id="WP_096993573.1">
    <property type="nucleotide sequence ID" value="NZ_JBHSII010000009.1"/>
</dbReference>
<accession>A0A240EI80</accession>
<evidence type="ECO:0000313" key="1">
    <source>
        <dbReference type="EMBL" id="SNX48398.1"/>
    </source>
</evidence>
<gene>
    <name evidence="1" type="ORF">VTH8203_02016</name>
</gene>
<protein>
    <submittedName>
        <fullName evidence="1">Uncharacterized protein</fullName>
    </submittedName>
</protein>
<dbReference type="Proteomes" id="UP000219336">
    <property type="component" value="Unassembled WGS sequence"/>
</dbReference>
<reference evidence="2" key="1">
    <citation type="submission" date="2016-06" db="EMBL/GenBank/DDBJ databases">
        <authorList>
            <person name="Rodrigo-Torres L."/>
            <person name="Arahal R.D."/>
            <person name="Lucena T."/>
        </authorList>
    </citation>
    <scope>NUCLEOTIDE SEQUENCE [LARGE SCALE GENOMIC DNA]</scope>
    <source>
        <strain evidence="2">CECT8203</strain>
    </source>
</reference>